<protein>
    <recommendedName>
        <fullName evidence="4">AP2/ERF domain-containing protein</fullName>
    </recommendedName>
</protein>
<name>A0ABV4FL65_9BRAD</name>
<dbReference type="Proteomes" id="UP001565369">
    <property type="component" value="Unassembled WGS sequence"/>
</dbReference>
<evidence type="ECO:0000313" key="3">
    <source>
        <dbReference type="Proteomes" id="UP001565369"/>
    </source>
</evidence>
<sequence length="243" mass="28142">MEADRIYAVLSRLAEYVRSPSLSHIRNPDQLQKLAKDIVQAVDRAGSVWTKWEGAREDIIKAASPCWIPEEDLQERLNLLPGPPLTLTDVKQRLRALWEQPWEAYPDDELREGCLAVYRAEKERGTELIAIVGAIREHIEREEERLRRERDEAYRASREQELAKRKQRFLSGADVGWTQVDGSDPALYCRRNGRAFRIAVGKDKRWKLYRVANHQDAGYQLGVYGNRRDANKALDKIAYEPES</sequence>
<comment type="caution">
    <text evidence="2">The sequence shown here is derived from an EMBL/GenBank/DDBJ whole genome shotgun (WGS) entry which is preliminary data.</text>
</comment>
<keyword evidence="3" id="KW-1185">Reference proteome</keyword>
<evidence type="ECO:0000256" key="1">
    <source>
        <dbReference type="SAM" id="Coils"/>
    </source>
</evidence>
<dbReference type="EMBL" id="JBGBZJ010000003">
    <property type="protein sequence ID" value="MEY9452322.1"/>
    <property type="molecule type" value="Genomic_DNA"/>
</dbReference>
<accession>A0ABV4FL65</accession>
<evidence type="ECO:0008006" key="4">
    <source>
        <dbReference type="Google" id="ProtNLM"/>
    </source>
</evidence>
<dbReference type="RefSeq" id="WP_370093116.1">
    <property type="nucleotide sequence ID" value="NZ_JBGBZG010000002.1"/>
</dbReference>
<gene>
    <name evidence="2" type="ORF">ABIG07_001270</name>
</gene>
<evidence type="ECO:0000313" key="2">
    <source>
        <dbReference type="EMBL" id="MEY9452322.1"/>
    </source>
</evidence>
<feature type="coiled-coil region" evidence="1">
    <location>
        <begin position="132"/>
        <end position="159"/>
    </location>
</feature>
<reference evidence="2 3" key="1">
    <citation type="submission" date="2024-07" db="EMBL/GenBank/DDBJ databases">
        <title>Genomic Encyclopedia of Type Strains, Phase V (KMG-V): Genome sequencing to study the core and pangenomes of soil and plant-associated prokaryotes.</title>
        <authorList>
            <person name="Whitman W."/>
        </authorList>
    </citation>
    <scope>NUCLEOTIDE SEQUENCE [LARGE SCALE GENOMIC DNA]</scope>
    <source>
        <strain evidence="2 3">USDA 152</strain>
    </source>
</reference>
<organism evidence="2 3">
    <name type="scientific">Bradyrhizobium ottawaense</name>
    <dbReference type="NCBI Taxonomy" id="931866"/>
    <lineage>
        <taxon>Bacteria</taxon>
        <taxon>Pseudomonadati</taxon>
        <taxon>Pseudomonadota</taxon>
        <taxon>Alphaproteobacteria</taxon>
        <taxon>Hyphomicrobiales</taxon>
        <taxon>Nitrobacteraceae</taxon>
        <taxon>Bradyrhizobium</taxon>
    </lineage>
</organism>
<keyword evidence="1" id="KW-0175">Coiled coil</keyword>
<proteinExistence type="predicted"/>